<evidence type="ECO:0000313" key="8">
    <source>
        <dbReference type="Proteomes" id="UP000887577"/>
    </source>
</evidence>
<evidence type="ECO:0000256" key="6">
    <source>
        <dbReference type="PROSITE-ProRule" id="PRU00461"/>
    </source>
</evidence>
<dbReference type="PROSITE" id="PS51120">
    <property type="entry name" value="LDLRB"/>
    <property type="match status" value="2"/>
</dbReference>
<dbReference type="GO" id="GO:0017147">
    <property type="term" value="F:Wnt-protein binding"/>
    <property type="evidence" value="ECO:0007669"/>
    <property type="project" value="TreeGrafter"/>
</dbReference>
<evidence type="ECO:0000256" key="2">
    <source>
        <dbReference type="ARBA" id="ARBA00022729"/>
    </source>
</evidence>
<dbReference type="Proteomes" id="UP000887577">
    <property type="component" value="Unplaced"/>
</dbReference>
<keyword evidence="7" id="KW-0812">Transmembrane</keyword>
<proteinExistence type="predicted"/>
<accession>A0A914XU34</accession>
<dbReference type="GO" id="GO:0042813">
    <property type="term" value="F:Wnt receptor activity"/>
    <property type="evidence" value="ECO:0007669"/>
    <property type="project" value="TreeGrafter"/>
</dbReference>
<keyword evidence="4" id="KW-1015">Disulfide bond</keyword>
<dbReference type="PANTHER" id="PTHR46513:SF13">
    <property type="entry name" value="EGF-LIKE DOMAIN-CONTAINING PROTEIN"/>
    <property type="match status" value="1"/>
</dbReference>
<keyword evidence="7" id="KW-1133">Transmembrane helix</keyword>
<dbReference type="FunFam" id="2.120.10.30:FF:000241">
    <property type="entry name" value="Low-density lipoprotein receptor-related protein 6"/>
    <property type="match status" value="1"/>
</dbReference>
<dbReference type="GO" id="GO:0060070">
    <property type="term" value="P:canonical Wnt signaling pathway"/>
    <property type="evidence" value="ECO:0007669"/>
    <property type="project" value="TreeGrafter"/>
</dbReference>
<keyword evidence="7" id="KW-0472">Membrane</keyword>
<keyword evidence="2" id="KW-0732">Signal</keyword>
<evidence type="ECO:0000256" key="4">
    <source>
        <dbReference type="ARBA" id="ARBA00023157"/>
    </source>
</evidence>
<dbReference type="AlphaFoldDB" id="A0A914XU34"/>
<reference evidence="9" key="1">
    <citation type="submission" date="2022-11" db="UniProtKB">
        <authorList>
            <consortium name="WormBaseParasite"/>
        </authorList>
    </citation>
    <scope>IDENTIFICATION</scope>
</reference>
<feature type="transmembrane region" description="Helical" evidence="7">
    <location>
        <begin position="243"/>
        <end position="272"/>
    </location>
</feature>
<evidence type="ECO:0000256" key="3">
    <source>
        <dbReference type="ARBA" id="ARBA00022737"/>
    </source>
</evidence>
<name>A0A914XU34_9BILA</name>
<dbReference type="SUPFAM" id="SSF63825">
    <property type="entry name" value="YWTD domain"/>
    <property type="match status" value="1"/>
</dbReference>
<dbReference type="InterPro" id="IPR050778">
    <property type="entry name" value="Cueball_EGF_LRP_Nidogen"/>
</dbReference>
<keyword evidence="3" id="KW-0677">Repeat</keyword>
<dbReference type="GO" id="GO:0005886">
    <property type="term" value="C:plasma membrane"/>
    <property type="evidence" value="ECO:0007669"/>
    <property type="project" value="TreeGrafter"/>
</dbReference>
<dbReference type="SMART" id="SM00135">
    <property type="entry name" value="LY"/>
    <property type="match status" value="3"/>
</dbReference>
<keyword evidence="5" id="KW-0325">Glycoprotein</keyword>
<evidence type="ECO:0000256" key="5">
    <source>
        <dbReference type="ARBA" id="ARBA00023180"/>
    </source>
</evidence>
<dbReference type="Gene3D" id="2.120.10.30">
    <property type="entry name" value="TolB, C-terminal domain"/>
    <property type="match status" value="1"/>
</dbReference>
<keyword evidence="8" id="KW-1185">Reference proteome</keyword>
<sequence>MINVYDLVNNKRQILFNTSLEEPRAIAVDPTAGLLFWSDWGTQKIERAGMDGKDRVEVISGDAVRWPNGLAVDIYDQRIYWADAKTKAISSCDYWGKDVRTVLHSHQYLKHPFSLTVFEERLYWTDWDHEGVLSVNKFNGGEVKTVMNGVPGPMTVRIFHQMAQPNHTNKCDMHKCDHLCLPRAHIKKSNVEDEVLSSELPYSCGCDMGFLLSDLTKCLPENGLVNLVAQEISGESNSSDHALFIFFICGLIVSGTLVTVSFQHFVFLLSFYNYF</sequence>
<keyword evidence="1" id="KW-0245">EGF-like domain</keyword>
<dbReference type="Pfam" id="PF00058">
    <property type="entry name" value="Ldl_recept_b"/>
    <property type="match status" value="3"/>
</dbReference>
<evidence type="ECO:0000256" key="7">
    <source>
        <dbReference type="SAM" id="Phobius"/>
    </source>
</evidence>
<evidence type="ECO:0000256" key="1">
    <source>
        <dbReference type="ARBA" id="ARBA00022536"/>
    </source>
</evidence>
<feature type="repeat" description="LDL-receptor class B" evidence="6">
    <location>
        <begin position="33"/>
        <end position="76"/>
    </location>
</feature>
<protein>
    <submittedName>
        <fullName evidence="9">Uncharacterized protein</fullName>
    </submittedName>
</protein>
<feature type="repeat" description="LDL-receptor class B" evidence="6">
    <location>
        <begin position="77"/>
        <end position="121"/>
    </location>
</feature>
<dbReference type="InterPro" id="IPR011042">
    <property type="entry name" value="6-blade_b-propeller_TolB-like"/>
</dbReference>
<dbReference type="InterPro" id="IPR000033">
    <property type="entry name" value="LDLR_classB_rpt"/>
</dbReference>
<organism evidence="8 9">
    <name type="scientific">Panagrolaimus superbus</name>
    <dbReference type="NCBI Taxonomy" id="310955"/>
    <lineage>
        <taxon>Eukaryota</taxon>
        <taxon>Metazoa</taxon>
        <taxon>Ecdysozoa</taxon>
        <taxon>Nematoda</taxon>
        <taxon>Chromadorea</taxon>
        <taxon>Rhabditida</taxon>
        <taxon>Tylenchina</taxon>
        <taxon>Panagrolaimomorpha</taxon>
        <taxon>Panagrolaimoidea</taxon>
        <taxon>Panagrolaimidae</taxon>
        <taxon>Panagrolaimus</taxon>
    </lineage>
</organism>
<dbReference type="WBParaSite" id="PSU_v2.g11468.t1">
    <property type="protein sequence ID" value="PSU_v2.g11468.t1"/>
    <property type="gene ID" value="PSU_v2.g11468"/>
</dbReference>
<evidence type="ECO:0000313" key="9">
    <source>
        <dbReference type="WBParaSite" id="PSU_v2.g11468.t1"/>
    </source>
</evidence>
<dbReference type="PANTHER" id="PTHR46513">
    <property type="entry name" value="VITELLOGENIN RECEPTOR-LIKE PROTEIN-RELATED-RELATED"/>
    <property type="match status" value="1"/>
</dbReference>